<dbReference type="InterPro" id="IPR000836">
    <property type="entry name" value="PRTase_dom"/>
</dbReference>
<evidence type="ECO:0000256" key="4">
    <source>
        <dbReference type="ARBA" id="ARBA00008391"/>
    </source>
</evidence>
<dbReference type="PANTHER" id="PTHR43340">
    <property type="entry name" value="HYPOXANTHINE-GUANINE PHOSPHORIBOSYLTRANSFERASE"/>
    <property type="match status" value="1"/>
</dbReference>
<comment type="caution">
    <text evidence="17">The sequence shown here is derived from an EMBL/GenBank/DDBJ whole genome shotgun (WGS) entry which is preliminary data.</text>
</comment>
<keyword evidence="9 15" id="KW-0479">Metal-binding</keyword>
<evidence type="ECO:0000256" key="11">
    <source>
        <dbReference type="ARBA" id="ARBA00022741"/>
    </source>
</evidence>
<evidence type="ECO:0000256" key="5">
    <source>
        <dbReference type="ARBA" id="ARBA00011895"/>
    </source>
</evidence>
<accession>A0ABW1Z4Y4</accession>
<evidence type="ECO:0000256" key="3">
    <source>
        <dbReference type="ARBA" id="ARBA00004669"/>
    </source>
</evidence>
<comment type="catalytic activity">
    <reaction evidence="14">
        <text>IMP + diphosphate = hypoxanthine + 5-phospho-alpha-D-ribose 1-diphosphate</text>
        <dbReference type="Rhea" id="RHEA:17973"/>
        <dbReference type="ChEBI" id="CHEBI:17368"/>
        <dbReference type="ChEBI" id="CHEBI:33019"/>
        <dbReference type="ChEBI" id="CHEBI:58017"/>
        <dbReference type="ChEBI" id="CHEBI:58053"/>
        <dbReference type="EC" id="2.4.2.8"/>
    </reaction>
    <physiologicalReaction direction="right-to-left" evidence="14">
        <dbReference type="Rhea" id="RHEA:17975"/>
    </physiologicalReaction>
</comment>
<protein>
    <recommendedName>
        <fullName evidence="5 15">Hypoxanthine phosphoribosyltransferase</fullName>
        <ecNumber evidence="5 15">2.4.2.8</ecNumber>
    </recommendedName>
</protein>
<evidence type="ECO:0000256" key="8">
    <source>
        <dbReference type="ARBA" id="ARBA00022679"/>
    </source>
</evidence>
<evidence type="ECO:0000256" key="12">
    <source>
        <dbReference type="ARBA" id="ARBA00022842"/>
    </source>
</evidence>
<dbReference type="RefSeq" id="WP_263372152.1">
    <property type="nucleotide sequence ID" value="NZ_JAGSYD010000004.1"/>
</dbReference>
<dbReference type="PANTHER" id="PTHR43340:SF1">
    <property type="entry name" value="HYPOXANTHINE PHOSPHORIBOSYLTRANSFERASE"/>
    <property type="match status" value="1"/>
</dbReference>
<keyword evidence="7 15" id="KW-0328">Glycosyltransferase</keyword>
<comment type="similarity">
    <text evidence="4 15">Belongs to the purine/pyrimidine phosphoribosyltransferase family.</text>
</comment>
<dbReference type="GO" id="GO:0016757">
    <property type="term" value="F:glycosyltransferase activity"/>
    <property type="evidence" value="ECO:0007669"/>
    <property type="project" value="UniProtKB-KW"/>
</dbReference>
<keyword evidence="18" id="KW-1185">Reference proteome</keyword>
<evidence type="ECO:0000256" key="10">
    <source>
        <dbReference type="ARBA" id="ARBA00022726"/>
    </source>
</evidence>
<dbReference type="SUPFAM" id="SSF53271">
    <property type="entry name" value="PRTase-like"/>
    <property type="match status" value="1"/>
</dbReference>
<dbReference type="CDD" id="cd06223">
    <property type="entry name" value="PRTases_typeI"/>
    <property type="match status" value="1"/>
</dbReference>
<sequence length="187" mass="20633">MATALPEYVQPETMDILFSKEEIAARVKSIGEQISAEYAGESIVLIGVLKGAAMFLADLARSITVDNTFDFVAVSSYGRARVSSGAVKLIKDIDNPIEGKHVIIVEDILDTGLTLSFLRQMMLQHKPASLKIATCLDKPERRLVPIEADYVCFSIPNRFVIGYGMDFAERYRGVADIRIMPENPPGH</sequence>
<dbReference type="InterPro" id="IPR050408">
    <property type="entry name" value="HGPRT"/>
</dbReference>
<dbReference type="InterPro" id="IPR029057">
    <property type="entry name" value="PRTase-like"/>
</dbReference>
<evidence type="ECO:0000259" key="16">
    <source>
        <dbReference type="Pfam" id="PF00156"/>
    </source>
</evidence>
<evidence type="ECO:0000256" key="6">
    <source>
        <dbReference type="ARBA" id="ARBA00022490"/>
    </source>
</evidence>
<evidence type="ECO:0000256" key="1">
    <source>
        <dbReference type="ARBA" id="ARBA00001946"/>
    </source>
</evidence>
<evidence type="ECO:0000256" key="2">
    <source>
        <dbReference type="ARBA" id="ARBA00004496"/>
    </source>
</evidence>
<comment type="cofactor">
    <cofactor evidence="1 15">
        <name>Mg(2+)</name>
        <dbReference type="ChEBI" id="CHEBI:18420"/>
    </cofactor>
</comment>
<reference evidence="18" key="1">
    <citation type="journal article" date="2019" name="Int. J. Syst. Evol. Microbiol.">
        <title>The Global Catalogue of Microorganisms (GCM) 10K type strain sequencing project: providing services to taxonomists for standard genome sequencing and annotation.</title>
        <authorList>
            <consortium name="The Broad Institute Genomics Platform"/>
            <consortium name="The Broad Institute Genome Sequencing Center for Infectious Disease"/>
            <person name="Wu L."/>
            <person name="Ma J."/>
        </authorList>
    </citation>
    <scope>NUCLEOTIDE SEQUENCE [LARGE SCALE GENOMIC DNA]</scope>
    <source>
        <strain evidence="18">CGMCC 1.16026</strain>
    </source>
</reference>
<keyword evidence="6 15" id="KW-0963">Cytoplasm</keyword>
<comment type="pathway">
    <text evidence="3 15">Purine metabolism; IMP biosynthesis via salvage pathway; IMP from hypoxanthine: step 1/1.</text>
</comment>
<keyword evidence="11 15" id="KW-0547">Nucleotide-binding</keyword>
<evidence type="ECO:0000313" key="18">
    <source>
        <dbReference type="Proteomes" id="UP001596391"/>
    </source>
</evidence>
<dbReference type="EMBL" id="JBHSWI010000001">
    <property type="protein sequence ID" value="MFC6644211.1"/>
    <property type="molecule type" value="Genomic_DNA"/>
</dbReference>
<comment type="catalytic activity">
    <reaction evidence="13">
        <text>GMP + diphosphate = guanine + 5-phospho-alpha-D-ribose 1-diphosphate</text>
        <dbReference type="Rhea" id="RHEA:25424"/>
        <dbReference type="ChEBI" id="CHEBI:16235"/>
        <dbReference type="ChEBI" id="CHEBI:33019"/>
        <dbReference type="ChEBI" id="CHEBI:58017"/>
        <dbReference type="ChEBI" id="CHEBI:58115"/>
        <dbReference type="EC" id="2.4.2.8"/>
    </reaction>
    <physiologicalReaction direction="right-to-left" evidence="13">
        <dbReference type="Rhea" id="RHEA:25426"/>
    </physiologicalReaction>
</comment>
<evidence type="ECO:0000313" key="17">
    <source>
        <dbReference type="EMBL" id="MFC6644211.1"/>
    </source>
</evidence>
<dbReference type="Gene3D" id="3.40.50.2020">
    <property type="match status" value="1"/>
</dbReference>
<organism evidence="17 18">
    <name type="scientific">Granulicella cerasi</name>
    <dbReference type="NCBI Taxonomy" id="741063"/>
    <lineage>
        <taxon>Bacteria</taxon>
        <taxon>Pseudomonadati</taxon>
        <taxon>Acidobacteriota</taxon>
        <taxon>Terriglobia</taxon>
        <taxon>Terriglobales</taxon>
        <taxon>Acidobacteriaceae</taxon>
        <taxon>Granulicella</taxon>
    </lineage>
</organism>
<evidence type="ECO:0000256" key="15">
    <source>
        <dbReference type="RuleBase" id="RU364099"/>
    </source>
</evidence>
<keyword evidence="8 15" id="KW-0808">Transferase</keyword>
<evidence type="ECO:0000256" key="7">
    <source>
        <dbReference type="ARBA" id="ARBA00022676"/>
    </source>
</evidence>
<dbReference type="Pfam" id="PF00156">
    <property type="entry name" value="Pribosyltran"/>
    <property type="match status" value="1"/>
</dbReference>
<proteinExistence type="inferred from homology"/>
<dbReference type="EC" id="2.4.2.8" evidence="5 15"/>
<feature type="domain" description="Phosphoribosyltransferase" evidence="16">
    <location>
        <begin position="17"/>
        <end position="167"/>
    </location>
</feature>
<dbReference type="NCBIfam" id="TIGR01203">
    <property type="entry name" value="HGPRTase"/>
    <property type="match status" value="1"/>
</dbReference>
<name>A0ABW1Z4Y4_9BACT</name>
<keyword evidence="12 15" id="KW-0460">Magnesium</keyword>
<dbReference type="Proteomes" id="UP001596391">
    <property type="component" value="Unassembled WGS sequence"/>
</dbReference>
<keyword evidence="10 15" id="KW-0660">Purine salvage</keyword>
<evidence type="ECO:0000256" key="9">
    <source>
        <dbReference type="ARBA" id="ARBA00022723"/>
    </source>
</evidence>
<gene>
    <name evidence="17" type="primary">hpt</name>
    <name evidence="17" type="ORF">ACFQBQ_01105</name>
</gene>
<dbReference type="InterPro" id="IPR005904">
    <property type="entry name" value="Hxn_phspho_trans"/>
</dbReference>
<evidence type="ECO:0000256" key="13">
    <source>
        <dbReference type="ARBA" id="ARBA00048811"/>
    </source>
</evidence>
<evidence type="ECO:0000256" key="14">
    <source>
        <dbReference type="ARBA" id="ARBA00049402"/>
    </source>
</evidence>
<comment type="subcellular location">
    <subcellularLocation>
        <location evidence="2 15">Cytoplasm</location>
    </subcellularLocation>
</comment>